<accession>A0A7C4RPX2</accession>
<dbReference type="Gene3D" id="3.30.2010.10">
    <property type="entry name" value="Metalloproteases ('zincins'), catalytic domain"/>
    <property type="match status" value="1"/>
</dbReference>
<evidence type="ECO:0000256" key="9">
    <source>
        <dbReference type="ARBA" id="ARBA00023049"/>
    </source>
</evidence>
<dbReference type="InterPro" id="IPR050083">
    <property type="entry name" value="HtpX_protease"/>
</dbReference>
<dbReference type="CDD" id="cd07345">
    <property type="entry name" value="M48A_Ste24p-like"/>
    <property type="match status" value="1"/>
</dbReference>
<evidence type="ECO:0000256" key="3">
    <source>
        <dbReference type="ARBA" id="ARBA00022670"/>
    </source>
</evidence>
<evidence type="ECO:0000256" key="11">
    <source>
        <dbReference type="PROSITE-ProRule" id="PRU00339"/>
    </source>
</evidence>
<dbReference type="Pfam" id="PF01435">
    <property type="entry name" value="Peptidase_M48"/>
    <property type="match status" value="1"/>
</dbReference>
<feature type="transmembrane region" description="Helical" evidence="12">
    <location>
        <begin position="109"/>
        <end position="130"/>
    </location>
</feature>
<name>A0A7C4RPX2_9BACT</name>
<keyword evidence="4 12" id="KW-0812">Transmembrane</keyword>
<keyword evidence="2" id="KW-1003">Cell membrane</keyword>
<dbReference type="InterPro" id="IPR001915">
    <property type="entry name" value="Peptidase_M48"/>
</dbReference>
<feature type="repeat" description="TPR" evidence="11">
    <location>
        <begin position="486"/>
        <end position="519"/>
    </location>
</feature>
<keyword evidence="10 12" id="KW-0472">Membrane</keyword>
<dbReference type="EMBL" id="DSUH01000233">
    <property type="protein sequence ID" value="HGU33188.1"/>
    <property type="molecule type" value="Genomic_DNA"/>
</dbReference>
<evidence type="ECO:0000256" key="2">
    <source>
        <dbReference type="ARBA" id="ARBA00022475"/>
    </source>
</evidence>
<feature type="transmembrane region" description="Helical" evidence="12">
    <location>
        <begin position="78"/>
        <end position="97"/>
    </location>
</feature>
<evidence type="ECO:0000256" key="7">
    <source>
        <dbReference type="ARBA" id="ARBA00022833"/>
    </source>
</evidence>
<dbReference type="PANTHER" id="PTHR43221">
    <property type="entry name" value="PROTEASE HTPX"/>
    <property type="match status" value="1"/>
</dbReference>
<feature type="transmembrane region" description="Helical" evidence="12">
    <location>
        <begin position="31"/>
        <end position="50"/>
    </location>
</feature>
<comment type="cofactor">
    <cofactor evidence="1">
        <name>Zn(2+)</name>
        <dbReference type="ChEBI" id="CHEBI:29105"/>
    </cofactor>
</comment>
<dbReference type="InterPro" id="IPR011990">
    <property type="entry name" value="TPR-like_helical_dom_sf"/>
</dbReference>
<feature type="transmembrane region" description="Helical" evidence="12">
    <location>
        <begin position="344"/>
        <end position="362"/>
    </location>
</feature>
<comment type="caution">
    <text evidence="14">The sequence shown here is derived from an EMBL/GenBank/DDBJ whole genome shotgun (WGS) entry which is preliminary data.</text>
</comment>
<keyword evidence="8 12" id="KW-1133">Transmembrane helix</keyword>
<feature type="transmembrane region" description="Helical" evidence="12">
    <location>
        <begin position="151"/>
        <end position="171"/>
    </location>
</feature>
<sequence>MFGQFFLFIVVLLIYTSYRPPEAPPLDVLEAVGLFAASLIGFAAAAKWSFRRLTLHLQRLDLFRADDLLQRHQTRWEITAILLFALDVWALHLPAFTQRWAPFRVFPTLEAVLFLAGFLLHLIWVWTWVYSIQRKIFGNPLDLREFLKSQMFFGIPVYLPWLALSFVMDILSALPFEQPAKWLQSPPGQTTMFFVFLTGAGIFGPFLIQKAWRCTPLENGWMRNRIERLCRKAGFSYAEILYWPIYGGKMITAGVMGLVKRFRYLLVTQALLEQLLPEEIDAVIAHEIGHIKKKHLLFYLLFFAGYLLISYALFDVLLYALLYIRAFLDLPNIVGTDPLGRLSTIWTVCSILLFLVYFRYGFGFFMRNFERQADAYVFTLFESARPLISTLRKIALFSYQPIDNPNWHHFSIAERIAFLARCEADHSWIRRHDRKIRFGLVCYALVLFAFGSLAYSFNFGDTGKRLNQHMIEHILVKEIERNPDDPKLQAFLGDVLQSRKAYGPAKEAYEKAIALAPENAVALNNLAWMLATCEDRRYFDPKTAVTLAERAVRIQDTPQFLDTLAEAYYAAGRTEEAVAAGKRALQFATGDRRYFEAQLRKFQQAFSSMKPPDGTGGKGQ</sequence>
<keyword evidence="5" id="KW-0479">Metal-binding</keyword>
<feature type="transmembrane region" description="Helical" evidence="12">
    <location>
        <begin position="191"/>
        <end position="208"/>
    </location>
</feature>
<keyword evidence="6" id="KW-0378">Hydrolase</keyword>
<feature type="transmembrane region" description="Helical" evidence="12">
    <location>
        <begin position="296"/>
        <end position="324"/>
    </location>
</feature>
<dbReference type="GO" id="GO:0046872">
    <property type="term" value="F:metal ion binding"/>
    <property type="evidence" value="ECO:0007669"/>
    <property type="project" value="UniProtKB-KW"/>
</dbReference>
<proteinExistence type="predicted"/>
<evidence type="ECO:0000256" key="4">
    <source>
        <dbReference type="ARBA" id="ARBA00022692"/>
    </source>
</evidence>
<gene>
    <name evidence="14" type="ORF">ENS29_10080</name>
</gene>
<evidence type="ECO:0000256" key="12">
    <source>
        <dbReference type="SAM" id="Phobius"/>
    </source>
</evidence>
<dbReference type="SUPFAM" id="SSF48452">
    <property type="entry name" value="TPR-like"/>
    <property type="match status" value="1"/>
</dbReference>
<evidence type="ECO:0000256" key="8">
    <source>
        <dbReference type="ARBA" id="ARBA00022989"/>
    </source>
</evidence>
<dbReference type="AlphaFoldDB" id="A0A7C4RPX2"/>
<evidence type="ECO:0000256" key="10">
    <source>
        <dbReference type="ARBA" id="ARBA00023136"/>
    </source>
</evidence>
<dbReference type="GO" id="GO:0006508">
    <property type="term" value="P:proteolysis"/>
    <property type="evidence" value="ECO:0007669"/>
    <property type="project" value="UniProtKB-KW"/>
</dbReference>
<organism evidence="14">
    <name type="scientific">Desulfatirhabdium butyrativorans</name>
    <dbReference type="NCBI Taxonomy" id="340467"/>
    <lineage>
        <taxon>Bacteria</taxon>
        <taxon>Pseudomonadati</taxon>
        <taxon>Thermodesulfobacteriota</taxon>
        <taxon>Desulfobacteria</taxon>
        <taxon>Desulfobacterales</taxon>
        <taxon>Desulfatirhabdiaceae</taxon>
        <taxon>Desulfatirhabdium</taxon>
    </lineage>
</organism>
<evidence type="ECO:0000256" key="5">
    <source>
        <dbReference type="ARBA" id="ARBA00022723"/>
    </source>
</evidence>
<evidence type="ECO:0000259" key="13">
    <source>
        <dbReference type="Pfam" id="PF01435"/>
    </source>
</evidence>
<protein>
    <submittedName>
        <fullName evidence="14">Peptidase</fullName>
    </submittedName>
</protein>
<evidence type="ECO:0000256" key="6">
    <source>
        <dbReference type="ARBA" id="ARBA00022801"/>
    </source>
</evidence>
<feature type="transmembrane region" description="Helical" evidence="12">
    <location>
        <begin position="438"/>
        <end position="457"/>
    </location>
</feature>
<evidence type="ECO:0000256" key="1">
    <source>
        <dbReference type="ARBA" id="ARBA00001947"/>
    </source>
</evidence>
<dbReference type="GO" id="GO:0004222">
    <property type="term" value="F:metalloendopeptidase activity"/>
    <property type="evidence" value="ECO:0007669"/>
    <property type="project" value="InterPro"/>
</dbReference>
<reference evidence="14" key="1">
    <citation type="journal article" date="2020" name="mSystems">
        <title>Genome- and Community-Level Interaction Insights into Carbon Utilization and Element Cycling Functions of Hydrothermarchaeota in Hydrothermal Sediment.</title>
        <authorList>
            <person name="Zhou Z."/>
            <person name="Liu Y."/>
            <person name="Xu W."/>
            <person name="Pan J."/>
            <person name="Luo Z.H."/>
            <person name="Li M."/>
        </authorList>
    </citation>
    <scope>NUCLEOTIDE SEQUENCE [LARGE SCALE GENOMIC DNA]</scope>
    <source>
        <strain evidence="14">SpSt-477</strain>
    </source>
</reference>
<feature type="domain" description="Peptidase M48" evidence="13">
    <location>
        <begin position="216"/>
        <end position="419"/>
    </location>
</feature>
<evidence type="ECO:0000313" key="14">
    <source>
        <dbReference type="EMBL" id="HGU33188.1"/>
    </source>
</evidence>
<dbReference type="SMART" id="SM00028">
    <property type="entry name" value="TPR"/>
    <property type="match status" value="2"/>
</dbReference>
<keyword evidence="11" id="KW-0802">TPR repeat</keyword>
<dbReference type="PANTHER" id="PTHR43221:SF2">
    <property type="entry name" value="PROTEASE HTPX HOMOLOG"/>
    <property type="match status" value="1"/>
</dbReference>
<dbReference type="InterPro" id="IPR019734">
    <property type="entry name" value="TPR_rpt"/>
</dbReference>
<dbReference type="Gene3D" id="1.25.40.10">
    <property type="entry name" value="Tetratricopeptide repeat domain"/>
    <property type="match status" value="1"/>
</dbReference>
<dbReference type="PROSITE" id="PS50005">
    <property type="entry name" value="TPR"/>
    <property type="match status" value="1"/>
</dbReference>
<keyword evidence="7" id="KW-0862">Zinc</keyword>
<keyword evidence="3" id="KW-0645">Protease</keyword>
<keyword evidence="9" id="KW-0482">Metalloprotease</keyword>